<evidence type="ECO:0000256" key="2">
    <source>
        <dbReference type="ARBA" id="ARBA00004201"/>
    </source>
</evidence>
<dbReference type="Pfam" id="PF09770">
    <property type="entry name" value="PAT1"/>
    <property type="match status" value="1"/>
</dbReference>
<dbReference type="PANTHER" id="PTHR21551">
    <property type="entry name" value="TOPOISOMERASE II-ASSOCIATED PROTEIN PAT1"/>
    <property type="match status" value="1"/>
</dbReference>
<feature type="region of interest" description="Disordered" evidence="7">
    <location>
        <begin position="1"/>
        <end position="47"/>
    </location>
</feature>
<dbReference type="InterPro" id="IPR039900">
    <property type="entry name" value="Pat1-like"/>
</dbReference>
<evidence type="ECO:0000256" key="7">
    <source>
        <dbReference type="SAM" id="MobiDB-lite"/>
    </source>
</evidence>
<proteinExistence type="inferred from homology"/>
<dbReference type="AlphaFoldDB" id="A0A0L0H8E8"/>
<dbReference type="OMA" id="YLEHSGH"/>
<name>A0A0L0H8E8_SPIPD</name>
<dbReference type="STRING" id="645134.A0A0L0H8E8"/>
<dbReference type="EMBL" id="KQ257462">
    <property type="protein sequence ID" value="KNC97800.1"/>
    <property type="molecule type" value="Genomic_DNA"/>
</dbReference>
<comment type="similarity">
    <text evidence="3">Belongs to the PAT1 family.</text>
</comment>
<evidence type="ECO:0000256" key="1">
    <source>
        <dbReference type="ARBA" id="ARBA00004123"/>
    </source>
</evidence>
<feature type="domain" description="mRNA decay factor PAT1" evidence="8">
    <location>
        <begin position="4"/>
        <end position="808"/>
    </location>
</feature>
<evidence type="ECO:0000256" key="4">
    <source>
        <dbReference type="ARBA" id="ARBA00022490"/>
    </source>
</evidence>
<evidence type="ECO:0000256" key="5">
    <source>
        <dbReference type="ARBA" id="ARBA00022884"/>
    </source>
</evidence>
<gene>
    <name evidence="9" type="ORF">SPPG_06795</name>
</gene>
<reference evidence="9 10" key="1">
    <citation type="submission" date="2009-08" db="EMBL/GenBank/DDBJ databases">
        <title>The Genome Sequence of Spizellomyces punctatus strain DAOM BR117.</title>
        <authorList>
            <consortium name="The Broad Institute Genome Sequencing Platform"/>
            <person name="Russ C."/>
            <person name="Cuomo C."/>
            <person name="Shea T."/>
            <person name="Young S.K."/>
            <person name="Zeng Q."/>
            <person name="Koehrsen M."/>
            <person name="Haas B."/>
            <person name="Borodovsky M."/>
            <person name="Guigo R."/>
            <person name="Alvarado L."/>
            <person name="Berlin A."/>
            <person name="Bochicchio J."/>
            <person name="Borenstein D."/>
            <person name="Chapman S."/>
            <person name="Chen Z."/>
            <person name="Engels R."/>
            <person name="Freedman E."/>
            <person name="Gellesch M."/>
            <person name="Goldberg J."/>
            <person name="Griggs A."/>
            <person name="Gujja S."/>
            <person name="Heiman D."/>
            <person name="Hepburn T."/>
            <person name="Howarth C."/>
            <person name="Jen D."/>
            <person name="Larson L."/>
            <person name="Lewis B."/>
            <person name="Mehta T."/>
            <person name="Park D."/>
            <person name="Pearson M."/>
            <person name="Roberts A."/>
            <person name="Saif S."/>
            <person name="Shenoy N."/>
            <person name="Sisk P."/>
            <person name="Stolte C."/>
            <person name="Sykes S."/>
            <person name="Thomson T."/>
            <person name="Walk T."/>
            <person name="White J."/>
            <person name="Yandava C."/>
            <person name="Burger G."/>
            <person name="Gray M.W."/>
            <person name="Holland P.W.H."/>
            <person name="King N."/>
            <person name="Lang F.B.F."/>
            <person name="Roger A.J."/>
            <person name="Ruiz-Trillo I."/>
            <person name="Lander E."/>
            <person name="Nusbaum C."/>
        </authorList>
    </citation>
    <scope>NUCLEOTIDE SEQUENCE [LARGE SCALE GENOMIC DNA]</scope>
    <source>
        <strain evidence="9 10">DAOM BR117</strain>
    </source>
</reference>
<evidence type="ECO:0000259" key="8">
    <source>
        <dbReference type="Pfam" id="PF09770"/>
    </source>
</evidence>
<protein>
    <recommendedName>
        <fullName evidence="8">mRNA decay factor PAT1 domain-containing protein</fullName>
    </recommendedName>
</protein>
<organism evidence="9 10">
    <name type="scientific">Spizellomyces punctatus (strain DAOM BR117)</name>
    <dbReference type="NCBI Taxonomy" id="645134"/>
    <lineage>
        <taxon>Eukaryota</taxon>
        <taxon>Fungi</taxon>
        <taxon>Fungi incertae sedis</taxon>
        <taxon>Chytridiomycota</taxon>
        <taxon>Chytridiomycota incertae sedis</taxon>
        <taxon>Chytridiomycetes</taxon>
        <taxon>Spizellomycetales</taxon>
        <taxon>Spizellomycetaceae</taxon>
        <taxon>Spizellomyces</taxon>
    </lineage>
</organism>
<dbReference type="VEuPathDB" id="FungiDB:SPPG_06795"/>
<evidence type="ECO:0000256" key="6">
    <source>
        <dbReference type="ARBA" id="ARBA00023242"/>
    </source>
</evidence>
<dbReference type="OrthoDB" id="74835at2759"/>
<feature type="compositionally biased region" description="Acidic residues" evidence="7">
    <location>
        <begin position="68"/>
        <end position="89"/>
    </location>
</feature>
<sequence length="818" mass="91564">MANSFFGFDTTLPGRGDPRAFPQSRRNDRDTFGEELGGALEDGDGFEGSRLDELMEQKFAYGGPQDVGLEESEEAAGVSLEDDNADLNDETFGASAAPETIGTDFDFSANNELMRESVPSQPDLDRLNGQGYRDHPRASMSYRNDQWDEPLPGEMSRRPSQLSRENLAEIWNKPQSASSATMRRQPPPQPYDNPALGIPQRPMSLEEIEAHMLRNARTENRHLEEIEAQMMRNARAHGQMHPQGYGPTQSGVDRHMMSLAEVEAALRAQHGPIPPQHMPANLHNAMTMGGMRPASPRGPQMEQAGQMRSQSPRPQPMDQVGDGGYQYRGQRAPVQLGHFFPAQHRGQFVHQNRQGYPRNDYQQRYQNDRRGFQDRRVDNRPREERYRGIMNQYEKELIAKIQISQLVTDDPYRDDFYYKVYTSLTAANQQTSDDQSKAGLNWQQSLLMDQTRGGGANVTNRMQQQMQRLIEGRKQKPKGTSLSLEGALGKISLSSVRNPRQLLQVSGPNSTKEAKDLPAPQSARLSSKQILKRIEAVYSDVLELEVLKRKGPEEDNVDEWNSQIEQCRQKMWADLGVAEPVPLNFPHPFAAFLSFAKGKKVVPRVFRFLNRDQGLALISTLLSRLESIDVCNAASSEEVDIFMSNVVPTVVSVIMEVPLFVVNACVRILLERHNMVWLARSKPGLAFLTMFLSRAEMLKQGGGVAQGLPPASEQELAMWTDIYNFLFASLHNNFASIFPPLGPSATAADEVYVWQFLAAMAVGATTVDHQRVLLTEVRDKVLETARRTDDAKALANVNLFLNALGLGIDAAQLANMSL</sequence>
<dbReference type="PANTHER" id="PTHR21551:SF0">
    <property type="entry name" value="PROTEIN ASSOCIATED WITH TOPO II RELATED-1, ISOFORM A"/>
    <property type="match status" value="1"/>
</dbReference>
<dbReference type="GO" id="GO:0033962">
    <property type="term" value="P:P-body assembly"/>
    <property type="evidence" value="ECO:0007669"/>
    <property type="project" value="TreeGrafter"/>
</dbReference>
<dbReference type="FunCoup" id="A0A0L0H8E8">
    <property type="interactions" value="148"/>
</dbReference>
<dbReference type="GeneID" id="27690073"/>
<accession>A0A0L0H8E8</accession>
<feature type="region of interest" description="Disordered" evidence="7">
    <location>
        <begin position="61"/>
        <end position="104"/>
    </location>
</feature>
<feature type="region of interest" description="Disordered" evidence="7">
    <location>
        <begin position="173"/>
        <end position="194"/>
    </location>
</feature>
<evidence type="ECO:0000256" key="3">
    <source>
        <dbReference type="ARBA" id="ARBA00009138"/>
    </source>
</evidence>
<dbReference type="eggNOG" id="KOG4592">
    <property type="taxonomic scope" value="Eukaryota"/>
</dbReference>
<keyword evidence="10" id="KW-1185">Reference proteome</keyword>
<evidence type="ECO:0000313" key="9">
    <source>
        <dbReference type="EMBL" id="KNC97800.1"/>
    </source>
</evidence>
<dbReference type="InParanoid" id="A0A0L0H8E8"/>
<dbReference type="InterPro" id="IPR019167">
    <property type="entry name" value="PAT1_dom"/>
</dbReference>
<keyword evidence="6" id="KW-0539">Nucleus</keyword>
<dbReference type="GO" id="GO:0000932">
    <property type="term" value="C:P-body"/>
    <property type="evidence" value="ECO:0007669"/>
    <property type="project" value="UniProtKB-SubCell"/>
</dbReference>
<evidence type="ECO:0000313" key="10">
    <source>
        <dbReference type="Proteomes" id="UP000053201"/>
    </source>
</evidence>
<feature type="region of interest" description="Disordered" evidence="7">
    <location>
        <begin position="117"/>
        <end position="159"/>
    </location>
</feature>
<dbReference type="GO" id="GO:0000290">
    <property type="term" value="P:deadenylation-dependent decapping of nuclear-transcribed mRNA"/>
    <property type="evidence" value="ECO:0007669"/>
    <property type="project" value="InterPro"/>
</dbReference>
<comment type="subcellular location">
    <subcellularLocation>
        <location evidence="2">Cytoplasm</location>
        <location evidence="2">P-body</location>
    </subcellularLocation>
    <subcellularLocation>
        <location evidence="1">Nucleus</location>
    </subcellularLocation>
</comment>
<dbReference type="Proteomes" id="UP000053201">
    <property type="component" value="Unassembled WGS sequence"/>
</dbReference>
<dbReference type="GO" id="GO:0005634">
    <property type="term" value="C:nucleus"/>
    <property type="evidence" value="ECO:0007669"/>
    <property type="project" value="UniProtKB-SubCell"/>
</dbReference>
<feature type="region of interest" description="Disordered" evidence="7">
    <location>
        <begin position="290"/>
        <end position="325"/>
    </location>
</feature>
<feature type="compositionally biased region" description="Polar residues" evidence="7">
    <location>
        <begin position="173"/>
        <end position="182"/>
    </location>
</feature>
<keyword evidence="5" id="KW-0694">RNA-binding</keyword>
<dbReference type="RefSeq" id="XP_016605840.1">
    <property type="nucleotide sequence ID" value="XM_016754994.1"/>
</dbReference>
<keyword evidence="4" id="KW-0963">Cytoplasm</keyword>
<dbReference type="GO" id="GO:0003723">
    <property type="term" value="F:RNA binding"/>
    <property type="evidence" value="ECO:0007669"/>
    <property type="project" value="UniProtKB-KW"/>
</dbReference>